<comment type="caution">
    <text evidence="2">The sequence shown here is derived from an EMBL/GenBank/DDBJ whole genome shotgun (WGS) entry which is preliminary data.</text>
</comment>
<reference evidence="2 3" key="1">
    <citation type="submission" date="2019-06" db="EMBL/GenBank/DDBJ databases">
        <title>Sequencing the genomes of 1000 actinobacteria strains.</title>
        <authorList>
            <person name="Klenk H.-P."/>
        </authorList>
    </citation>
    <scope>NUCLEOTIDE SEQUENCE [LARGE SCALE GENOMIC DNA]</scope>
    <source>
        <strain evidence="2 3">DSM 19560</strain>
    </source>
</reference>
<evidence type="ECO:0000313" key="2">
    <source>
        <dbReference type="EMBL" id="TWE13016.1"/>
    </source>
</evidence>
<sequence>MVSLPEVAAGPSVTTGGPEAPHVGATGLMVGSPAQLLGKAARTVKLDPVLDPRTVIVPLLPFVPRAA</sequence>
<protein>
    <submittedName>
        <fullName evidence="2">Uncharacterized protein</fullName>
    </submittedName>
</protein>
<accession>A0A561EBM7</accession>
<proteinExistence type="predicted"/>
<dbReference type="AlphaFoldDB" id="A0A561EBM7"/>
<dbReference type="Proteomes" id="UP000318297">
    <property type="component" value="Unassembled WGS sequence"/>
</dbReference>
<gene>
    <name evidence="2" type="ORF">BKA23_1844</name>
</gene>
<feature type="region of interest" description="Disordered" evidence="1">
    <location>
        <begin position="1"/>
        <end position="26"/>
    </location>
</feature>
<evidence type="ECO:0000313" key="3">
    <source>
        <dbReference type="Proteomes" id="UP000318297"/>
    </source>
</evidence>
<evidence type="ECO:0000256" key="1">
    <source>
        <dbReference type="SAM" id="MobiDB-lite"/>
    </source>
</evidence>
<dbReference type="EMBL" id="VIVQ01000001">
    <property type="protein sequence ID" value="TWE13016.1"/>
    <property type="molecule type" value="Genomic_DNA"/>
</dbReference>
<organism evidence="2 3">
    <name type="scientific">Rudaeicoccus suwonensis</name>
    <dbReference type="NCBI Taxonomy" id="657409"/>
    <lineage>
        <taxon>Bacteria</taxon>
        <taxon>Bacillati</taxon>
        <taxon>Actinomycetota</taxon>
        <taxon>Actinomycetes</taxon>
        <taxon>Micrococcales</taxon>
        <taxon>Dermacoccaceae</taxon>
        <taxon>Rudaeicoccus</taxon>
    </lineage>
</organism>
<keyword evidence="3" id="KW-1185">Reference proteome</keyword>
<name>A0A561EBM7_9MICO</name>